<comment type="caution">
    <text evidence="9">The sequence shown here is derived from an EMBL/GenBank/DDBJ whole genome shotgun (WGS) entry which is preliminary data.</text>
</comment>
<dbReference type="InterPro" id="IPR013783">
    <property type="entry name" value="Ig-like_fold"/>
</dbReference>
<dbReference type="InterPro" id="IPR008928">
    <property type="entry name" value="6-hairpin_glycosidase_sf"/>
</dbReference>
<feature type="signal peptide" evidence="4">
    <location>
        <begin position="1"/>
        <end position="29"/>
    </location>
</feature>
<feature type="domain" description="Bacterial alpha-L-rhamnosidase N-terminal" evidence="6">
    <location>
        <begin position="474"/>
        <end position="626"/>
    </location>
</feature>
<evidence type="ECO:0000259" key="7">
    <source>
        <dbReference type="Pfam" id="PF17389"/>
    </source>
</evidence>
<keyword evidence="4" id="KW-0732">Signal</keyword>
<evidence type="ECO:0000259" key="5">
    <source>
        <dbReference type="Pfam" id="PF05592"/>
    </source>
</evidence>
<dbReference type="InterPro" id="IPR008902">
    <property type="entry name" value="Rhamnosid_concanavalin"/>
</dbReference>
<organism evidence="9 10">
    <name type="scientific">Conexibacter arvalis</name>
    <dbReference type="NCBI Taxonomy" id="912552"/>
    <lineage>
        <taxon>Bacteria</taxon>
        <taxon>Bacillati</taxon>
        <taxon>Actinomycetota</taxon>
        <taxon>Thermoleophilia</taxon>
        <taxon>Solirubrobacterales</taxon>
        <taxon>Conexibacteraceae</taxon>
        <taxon>Conexibacter</taxon>
    </lineage>
</organism>
<sequence length="1208" mass="127859">MEIRWRERRAPALAVLLACALALMASAFAAPHAEAAVSVGGLTVDRTVEPLGTEVASSPPRLGWKLSSTDRGVRQSSYRVLVATRADLLVVGRADVWDSGVVASSASVDVRYGGPALTSTTRYWWTVQVATTASGTSAWATPTWWETGLRDGAAAPGWSGIEQRAATGADRLGTGSVGQTFTAGGTFSKASGMFVEYGTGSPSGLTLSLYSGRGPGGRLLASRTFTNVRTDVWLDVDAPAGSPFPAGDYYLLAHDLRTSGDGMLGWWGHTDGTKYAGGTTYVNGVAGTTDRVFRVVPPSGDELTDWSARWIELPSDWARPIMQGRATGADQLTGSSLGQTFTADKPFATAEGRFVEFGTGNPSSLRLSLYSGGPGGTLLASRTFSNVVTDRWLALDNGAGRTFPAGSYYLVASDLRTSGDGMLGWWGTTDGSAYPGGTAYANGIPATGDRLFRVTIPEQAPPTLRKQVTLGSGIVRARAYVSALGLYELRINGRRIGEDLYAPGWTDYARRVKFQTFDVTSALQSGANTIGATLADGWYSGTVGGAGRYLYGSQPAFLMQLDVTYSDGRTATVVTDTSWRGTREGPVRAADLYMGESYDARKELGAWSENGYDDSGWTSAVVATGTGTTAPRVPQTHPETKAHAPIPAVSVRSLGSGRYVFDLGKEIGGVVRLEISGTAGQQVTLRHAPRLQPSGELDVGMLRSARATDVYTLKGGGTEVYQPRFTLHGFRYVEVSGLTAAPATAMVSGVPVNADVRSVGSFSTGDRLVDELQSVLRATHLSHFVTIPIDTPERDERLGWVGEPSVSGGGFLFNYDIGTFLASWADELRYAQRPNGQLPHVVPFVPLVGDGGAYATDAIVHIPYLMWQRYGETRSLERLYPAMVSWIEQLRASAGGGLLGSASYADHLNLDEPTPGGVIENANYVRAARMLSEIAAELGKPAAASDYARLAATLRTAYQSAYIAGDGRVSGDSQAGYAIAIAFDLVPPALRDAAGARLARKIADRGDHLVTGYSGTPYVLQALTATGQHATAERLIVRDQYPSWGYMLSRGATTFWERWNSDTFVVDPNSNGNAGMNSFNHLPLATFGDWLYRDVGGLRNDPDGGAGYRKLIVEPRPGATLKSAETALQTSYGEASVAWREAAGGDFTLDVTVPVNVTATVRIPLTGGRAAFEGGTPIARAAGVAVVSTSATEAVVTIGSGTYAFTTA</sequence>
<dbReference type="Proteomes" id="UP000585272">
    <property type="component" value="Unassembled WGS sequence"/>
</dbReference>
<evidence type="ECO:0000313" key="10">
    <source>
        <dbReference type="Proteomes" id="UP000585272"/>
    </source>
</evidence>
<dbReference type="SUPFAM" id="SSF48208">
    <property type="entry name" value="Six-hairpin glycosidases"/>
    <property type="match status" value="1"/>
</dbReference>
<comment type="catalytic activity">
    <reaction evidence="1">
        <text>Hydrolysis of terminal non-reducing alpha-L-rhamnose residues in alpha-L-rhamnosides.</text>
        <dbReference type="EC" id="3.2.1.40"/>
    </reaction>
</comment>
<evidence type="ECO:0000256" key="4">
    <source>
        <dbReference type="SAM" id="SignalP"/>
    </source>
</evidence>
<reference evidence="9 10" key="1">
    <citation type="submission" date="2020-08" db="EMBL/GenBank/DDBJ databases">
        <title>Genomic Encyclopedia of Archaeal and Bacterial Type Strains, Phase II (KMG-II): from individual species to whole genera.</title>
        <authorList>
            <person name="Goeker M."/>
        </authorList>
    </citation>
    <scope>NUCLEOTIDE SEQUENCE [LARGE SCALE GENOMIC DNA]</scope>
    <source>
        <strain evidence="9 10">DSM 23288</strain>
    </source>
</reference>
<dbReference type="InterPro" id="IPR035396">
    <property type="entry name" value="Bac_rhamnosid6H"/>
</dbReference>
<evidence type="ECO:0000256" key="1">
    <source>
        <dbReference type="ARBA" id="ARBA00001445"/>
    </source>
</evidence>
<dbReference type="AlphaFoldDB" id="A0A840IKK4"/>
<dbReference type="InterPro" id="IPR013737">
    <property type="entry name" value="Bac_rhamnosid_N"/>
</dbReference>
<dbReference type="Pfam" id="PF08531">
    <property type="entry name" value="Bac_rhamnosid_N"/>
    <property type="match status" value="1"/>
</dbReference>
<evidence type="ECO:0000313" key="9">
    <source>
        <dbReference type="EMBL" id="MBB4664855.1"/>
    </source>
</evidence>
<dbReference type="InterPro" id="IPR012341">
    <property type="entry name" value="6hp_glycosidase-like_sf"/>
</dbReference>
<dbReference type="Gene3D" id="2.60.420.10">
    <property type="entry name" value="Maltose phosphorylase, domain 3"/>
    <property type="match status" value="1"/>
</dbReference>
<dbReference type="Pfam" id="PF17390">
    <property type="entry name" value="Bac_rhamnosid_C"/>
    <property type="match status" value="1"/>
</dbReference>
<name>A0A840IKK4_9ACTN</name>
<feature type="chain" id="PRO_5039366176" description="alpha-L-rhamnosidase" evidence="4">
    <location>
        <begin position="30"/>
        <end position="1208"/>
    </location>
</feature>
<dbReference type="Pfam" id="PF05592">
    <property type="entry name" value="Bac_rhamnosid"/>
    <property type="match status" value="1"/>
</dbReference>
<dbReference type="Gene3D" id="2.60.40.10">
    <property type="entry name" value="Immunoglobulins"/>
    <property type="match status" value="1"/>
</dbReference>
<evidence type="ECO:0000259" key="6">
    <source>
        <dbReference type="Pfam" id="PF08531"/>
    </source>
</evidence>
<proteinExistence type="predicted"/>
<feature type="domain" description="Alpha-L-rhamnosidase C-terminal" evidence="8">
    <location>
        <begin position="1103"/>
        <end position="1168"/>
    </location>
</feature>
<keyword evidence="3" id="KW-0378">Hydrolase</keyword>
<dbReference type="PIRSF" id="PIRSF010631">
    <property type="entry name" value="A-rhamnsds"/>
    <property type="match status" value="1"/>
</dbReference>
<evidence type="ECO:0000256" key="2">
    <source>
        <dbReference type="ARBA" id="ARBA00012652"/>
    </source>
</evidence>
<dbReference type="PANTHER" id="PTHR33307:SF6">
    <property type="entry name" value="ALPHA-RHAMNOSIDASE (EUROFUNG)-RELATED"/>
    <property type="match status" value="1"/>
</dbReference>
<evidence type="ECO:0000256" key="3">
    <source>
        <dbReference type="ARBA" id="ARBA00022801"/>
    </source>
</evidence>
<dbReference type="InterPro" id="IPR035398">
    <property type="entry name" value="Bac_rhamnosid_C"/>
</dbReference>
<evidence type="ECO:0000259" key="8">
    <source>
        <dbReference type="Pfam" id="PF17390"/>
    </source>
</evidence>
<feature type="domain" description="Alpha-L-rhamnosidase concanavalin-like" evidence="5">
    <location>
        <begin position="654"/>
        <end position="751"/>
    </location>
</feature>
<dbReference type="PANTHER" id="PTHR33307">
    <property type="entry name" value="ALPHA-RHAMNOSIDASE (EUROFUNG)"/>
    <property type="match status" value="1"/>
</dbReference>
<protein>
    <recommendedName>
        <fullName evidence="2">alpha-L-rhamnosidase</fullName>
        <ecNumber evidence="2">3.2.1.40</ecNumber>
    </recommendedName>
</protein>
<dbReference type="EMBL" id="JACHNU010000009">
    <property type="protein sequence ID" value="MBB4664855.1"/>
    <property type="molecule type" value="Genomic_DNA"/>
</dbReference>
<dbReference type="Gene3D" id="2.60.120.260">
    <property type="entry name" value="Galactose-binding domain-like"/>
    <property type="match status" value="2"/>
</dbReference>
<gene>
    <name evidence="9" type="ORF">BDZ31_004473</name>
</gene>
<dbReference type="GO" id="GO:0005975">
    <property type="term" value="P:carbohydrate metabolic process"/>
    <property type="evidence" value="ECO:0007669"/>
    <property type="project" value="InterPro"/>
</dbReference>
<dbReference type="EC" id="3.2.1.40" evidence="2"/>
<dbReference type="Gene3D" id="1.50.10.10">
    <property type="match status" value="1"/>
</dbReference>
<dbReference type="InterPro" id="IPR016007">
    <property type="entry name" value="Alpha_rhamnosid"/>
</dbReference>
<accession>A0A840IKK4</accession>
<feature type="domain" description="Alpha-L-rhamnosidase six-hairpin glycosidase" evidence="7">
    <location>
        <begin position="758"/>
        <end position="1095"/>
    </location>
</feature>
<keyword evidence="10" id="KW-1185">Reference proteome</keyword>
<dbReference type="Pfam" id="PF25788">
    <property type="entry name" value="Ig_Rha78A_N"/>
    <property type="match status" value="1"/>
</dbReference>
<dbReference type="RefSeq" id="WP_183345267.1">
    <property type="nucleotide sequence ID" value="NZ_JACHNU010000009.1"/>
</dbReference>
<dbReference type="GO" id="GO:0030596">
    <property type="term" value="F:alpha-L-rhamnosidase activity"/>
    <property type="evidence" value="ECO:0007669"/>
    <property type="project" value="UniProtKB-EC"/>
</dbReference>
<dbReference type="Pfam" id="PF17389">
    <property type="entry name" value="Bac_rhamnosid6H"/>
    <property type="match status" value="1"/>
</dbReference>